<protein>
    <submittedName>
        <fullName evidence="1">Uncharacterized protein</fullName>
    </submittedName>
</protein>
<name>A0A212KDK2_9PROT</name>
<accession>A0A212KDK2</accession>
<sequence>MSHPLCPQDILDLSADSFVFYNVLPGDVQDLSADWPSVDLVRVGDLALKQQPDEATLDKLALGLMALRGEPLPESVDWAALAETCARLYARQLQPDGQRPLRMRLARATFMLHDVLDRNRPDDTEILAQQTFPQGFVWDWLPLEHGTLIADSRQENIHHDVGGIVRSSQRLGLPTQIDALPDGCAGIGSCYSGGWYSWKPGEEGRHHPRETSVVMVFPHDGQLAELSSDGTVRSETGTVLTRLPIRKVWCARHIDGRVFASDWSEPGVLCVLDLGNMLCERISCAPVIQVNDICRLGESYYLVDKMHGRIFAFDSGFRFREARMKFGKGFGRLYDPIAIRAHQGLLHVLSWVTGSLVTIRPF</sequence>
<dbReference type="SUPFAM" id="SSF63825">
    <property type="entry name" value="YWTD domain"/>
    <property type="match status" value="1"/>
</dbReference>
<reference evidence="1" key="1">
    <citation type="submission" date="2016-04" db="EMBL/GenBank/DDBJ databases">
        <authorList>
            <person name="Evans L.H."/>
            <person name="Alamgir A."/>
            <person name="Owens N."/>
            <person name="Weber N.D."/>
            <person name="Virtaneva K."/>
            <person name="Barbian K."/>
            <person name="Babar A."/>
            <person name="Rosenke K."/>
        </authorList>
    </citation>
    <scope>NUCLEOTIDE SEQUENCE</scope>
    <source>
        <strain evidence="1">86</strain>
    </source>
</reference>
<evidence type="ECO:0000313" key="1">
    <source>
        <dbReference type="EMBL" id="SBW09732.1"/>
    </source>
</evidence>
<gene>
    <name evidence="1" type="ORF">KL86APRO_12661</name>
</gene>
<dbReference type="AlphaFoldDB" id="A0A212KDK2"/>
<dbReference type="EMBL" id="FLUO01000001">
    <property type="protein sequence ID" value="SBW09732.1"/>
    <property type="molecule type" value="Genomic_DNA"/>
</dbReference>
<organism evidence="1">
    <name type="scientific">uncultured Alphaproteobacteria bacterium</name>
    <dbReference type="NCBI Taxonomy" id="91750"/>
    <lineage>
        <taxon>Bacteria</taxon>
        <taxon>Pseudomonadati</taxon>
        <taxon>Pseudomonadota</taxon>
        <taxon>Alphaproteobacteria</taxon>
        <taxon>environmental samples</taxon>
    </lineage>
</organism>
<proteinExistence type="predicted"/>